<dbReference type="EMBL" id="LR134363">
    <property type="protein sequence ID" value="VEG75238.1"/>
    <property type="molecule type" value="Genomic_DNA"/>
</dbReference>
<gene>
    <name evidence="2" type="primary">tas</name>
    <name evidence="2" type="ORF">NCTC11923_01897</name>
</gene>
<dbReference type="KEGG" id="asla:NCTC11923_01897"/>
<reference evidence="2 3" key="1">
    <citation type="submission" date="2018-12" db="EMBL/GenBank/DDBJ databases">
        <authorList>
            <consortium name="Pathogen Informatics"/>
        </authorList>
    </citation>
    <scope>NUCLEOTIDE SEQUENCE [LARGE SCALE GENOMIC DNA]</scope>
    <source>
        <strain evidence="2 3">NCTC11923</strain>
    </source>
</reference>
<dbReference type="InterPro" id="IPR050523">
    <property type="entry name" value="AKR_Detox_Biosynth"/>
</dbReference>
<dbReference type="CDD" id="cd19081">
    <property type="entry name" value="AKR_AKR9C1"/>
    <property type="match status" value="1"/>
</dbReference>
<protein>
    <submittedName>
        <fullName evidence="2">Putative aldo-keto reductase</fullName>
    </submittedName>
</protein>
<dbReference type="Proteomes" id="UP000276899">
    <property type="component" value="Chromosome"/>
</dbReference>
<organism evidence="2 3">
    <name type="scientific">Actinomyces slackii</name>
    <dbReference type="NCBI Taxonomy" id="52774"/>
    <lineage>
        <taxon>Bacteria</taxon>
        <taxon>Bacillati</taxon>
        <taxon>Actinomycetota</taxon>
        <taxon>Actinomycetes</taxon>
        <taxon>Actinomycetales</taxon>
        <taxon>Actinomycetaceae</taxon>
        <taxon>Actinomyces</taxon>
    </lineage>
</organism>
<dbReference type="STRING" id="1278298.GCA_000428685_00332"/>
<dbReference type="GO" id="GO:0005829">
    <property type="term" value="C:cytosol"/>
    <property type="evidence" value="ECO:0007669"/>
    <property type="project" value="TreeGrafter"/>
</dbReference>
<dbReference type="PANTHER" id="PTHR43364">
    <property type="entry name" value="NADH-SPECIFIC METHYLGLYOXAL REDUCTASE-RELATED"/>
    <property type="match status" value="1"/>
</dbReference>
<dbReference type="InterPro" id="IPR036812">
    <property type="entry name" value="NAD(P)_OxRdtase_dom_sf"/>
</dbReference>
<dbReference type="PANTHER" id="PTHR43364:SF6">
    <property type="entry name" value="OXIDOREDUCTASE-RELATED"/>
    <property type="match status" value="1"/>
</dbReference>
<dbReference type="InterPro" id="IPR020471">
    <property type="entry name" value="AKR"/>
</dbReference>
<dbReference type="AlphaFoldDB" id="A0A3S4WHS0"/>
<dbReference type="Gene3D" id="3.20.20.100">
    <property type="entry name" value="NADP-dependent oxidoreductase domain"/>
    <property type="match status" value="1"/>
</dbReference>
<evidence type="ECO:0000313" key="2">
    <source>
        <dbReference type="EMBL" id="VEG75238.1"/>
    </source>
</evidence>
<dbReference type="GO" id="GO:0016491">
    <property type="term" value="F:oxidoreductase activity"/>
    <property type="evidence" value="ECO:0007669"/>
    <property type="project" value="InterPro"/>
</dbReference>
<proteinExistence type="predicted"/>
<dbReference type="SUPFAM" id="SSF51430">
    <property type="entry name" value="NAD(P)-linked oxidoreductase"/>
    <property type="match status" value="1"/>
</dbReference>
<dbReference type="PRINTS" id="PR00069">
    <property type="entry name" value="ALDKETRDTASE"/>
</dbReference>
<evidence type="ECO:0000259" key="1">
    <source>
        <dbReference type="Pfam" id="PF00248"/>
    </source>
</evidence>
<dbReference type="RefSeq" id="WP_026427410.1">
    <property type="nucleotide sequence ID" value="NZ_CBCRWE010000008.1"/>
</dbReference>
<dbReference type="InterPro" id="IPR023210">
    <property type="entry name" value="NADP_OxRdtase_dom"/>
</dbReference>
<feature type="domain" description="NADP-dependent oxidoreductase" evidence="1">
    <location>
        <begin position="12"/>
        <end position="309"/>
    </location>
</feature>
<accession>A0A3S4WHS0</accession>
<evidence type="ECO:0000313" key="3">
    <source>
        <dbReference type="Proteomes" id="UP000276899"/>
    </source>
</evidence>
<keyword evidence="3" id="KW-1185">Reference proteome</keyword>
<dbReference type="Pfam" id="PF00248">
    <property type="entry name" value="Aldo_ket_red"/>
    <property type="match status" value="1"/>
</dbReference>
<name>A0A3S4WHS0_9ACTO</name>
<sequence>MTRRIADLEVSPIGFGGNVFGWTADESTSHDLLDAFLAQGGNVIDTADGYSFWAAGNSGGESETVIGSWLHKRKRRDDVVLATKVSTKPDRSGLAASNIDTALKESLTRLRTDYVDIYYAHFDDANTPLEETITAFEDARRQGLVRHVALSNYSPERINEWVSIAQVNGFAPPVVLQPHYNLLHRGDVEGPGNRGEVAAAHGLGLMPYFSLAAGFLTGKYRRGQQAQGDRAGMVADYDREECYAVVDALVEIAAAHGVEPAAVALAWLRDRPGVVAPLASARNLDQLGPLLQAMSLELAEEETEMLTRASDAARPQPA</sequence>